<feature type="binding site" evidence="11">
    <location>
        <begin position="139"/>
        <end position="146"/>
    </location>
    <ligand>
        <name>UMP</name>
        <dbReference type="ChEBI" id="CHEBI:57865"/>
    </ligand>
</feature>
<dbReference type="EMBL" id="WNKS01000005">
    <property type="protein sequence ID" value="MTV30925.1"/>
    <property type="molecule type" value="Genomic_DNA"/>
</dbReference>
<comment type="function">
    <text evidence="11">Catalyzes the reversible phosphorylation of UMP to UDP.</text>
</comment>
<protein>
    <recommendedName>
        <fullName evidence="11">Uridylate kinase</fullName>
        <shortName evidence="11">UK</shortName>
        <ecNumber evidence="11">2.7.4.22</ecNumber>
    </recommendedName>
    <alternativeName>
        <fullName evidence="11">Uridine monophosphate kinase</fullName>
        <shortName evidence="11">UMP kinase</shortName>
        <shortName evidence="11">UMPK</shortName>
    </alternativeName>
</protein>
<feature type="binding site" evidence="11">
    <location>
        <position position="172"/>
    </location>
    <ligand>
        <name>ATP</name>
        <dbReference type="ChEBI" id="CHEBI:30616"/>
    </ligand>
</feature>
<feature type="binding site" evidence="11">
    <location>
        <position position="58"/>
    </location>
    <ligand>
        <name>UMP</name>
        <dbReference type="ChEBI" id="CHEBI:57865"/>
    </ligand>
</feature>
<keyword evidence="5 11" id="KW-0808">Transferase</keyword>
<name>A0A6N8DN03_RHOAC</name>
<evidence type="ECO:0000256" key="1">
    <source>
        <dbReference type="ARBA" id="ARBA00004496"/>
    </source>
</evidence>
<keyword evidence="4 11" id="KW-0963">Cytoplasm</keyword>
<comment type="caution">
    <text evidence="11">Lacks conserved residue(s) required for the propagation of feature annotation.</text>
</comment>
<evidence type="ECO:0000256" key="4">
    <source>
        <dbReference type="ARBA" id="ARBA00022490"/>
    </source>
</evidence>
<feature type="binding site" evidence="11">
    <location>
        <position position="175"/>
    </location>
    <ligand>
        <name>ATP</name>
        <dbReference type="ChEBI" id="CHEBI:30616"/>
    </ligand>
</feature>
<comment type="catalytic activity">
    <reaction evidence="10 11">
        <text>UMP + ATP = UDP + ADP</text>
        <dbReference type="Rhea" id="RHEA:24400"/>
        <dbReference type="ChEBI" id="CHEBI:30616"/>
        <dbReference type="ChEBI" id="CHEBI:57865"/>
        <dbReference type="ChEBI" id="CHEBI:58223"/>
        <dbReference type="ChEBI" id="CHEBI:456216"/>
        <dbReference type="EC" id="2.7.4.22"/>
    </reaction>
</comment>
<keyword evidence="7 11" id="KW-0418">Kinase</keyword>
<dbReference type="GO" id="GO:0033862">
    <property type="term" value="F:UMP kinase activity"/>
    <property type="evidence" value="ECO:0007669"/>
    <property type="project" value="UniProtKB-EC"/>
</dbReference>
<dbReference type="NCBIfam" id="TIGR02075">
    <property type="entry name" value="pyrH_bact"/>
    <property type="match status" value="1"/>
</dbReference>
<dbReference type="GO" id="GO:0005524">
    <property type="term" value="F:ATP binding"/>
    <property type="evidence" value="ECO:0007669"/>
    <property type="project" value="UniProtKB-KW"/>
</dbReference>
<feature type="binding site" evidence="11">
    <location>
        <begin position="16"/>
        <end position="19"/>
    </location>
    <ligand>
        <name>ATP</name>
        <dbReference type="ChEBI" id="CHEBI:30616"/>
    </ligand>
</feature>
<feature type="binding site" evidence="11">
    <location>
        <position position="78"/>
    </location>
    <ligand>
        <name>UMP</name>
        <dbReference type="ChEBI" id="CHEBI:57865"/>
    </ligand>
</feature>
<dbReference type="InterPro" id="IPR011817">
    <property type="entry name" value="Uridylate_kinase"/>
</dbReference>
<comment type="subcellular location">
    <subcellularLocation>
        <location evidence="1 11">Cytoplasm</location>
    </subcellularLocation>
</comment>
<feature type="binding site" evidence="11">
    <location>
        <position position="166"/>
    </location>
    <ligand>
        <name>ATP</name>
        <dbReference type="ChEBI" id="CHEBI:30616"/>
    </ligand>
</feature>
<accession>A0A6N8DN03</accession>
<dbReference type="InterPro" id="IPR001048">
    <property type="entry name" value="Asp/Glu/Uridylate_kinase"/>
</dbReference>
<evidence type="ECO:0000256" key="11">
    <source>
        <dbReference type="HAMAP-Rule" id="MF_01220"/>
    </source>
</evidence>
<gene>
    <name evidence="11" type="primary">pyrH</name>
    <name evidence="13" type="ORF">GJ654_07950</name>
</gene>
<comment type="pathway">
    <text evidence="2 11">Pyrimidine metabolism; CTP biosynthesis via de novo pathway; UDP from UMP (UMPK route): step 1/1.</text>
</comment>
<dbReference type="CDD" id="cd04254">
    <property type="entry name" value="AAK_UMPK-PyrH-Ec"/>
    <property type="match status" value="1"/>
</dbReference>
<dbReference type="GO" id="GO:0006225">
    <property type="term" value="P:UDP biosynthetic process"/>
    <property type="evidence" value="ECO:0007669"/>
    <property type="project" value="TreeGrafter"/>
</dbReference>
<dbReference type="EC" id="2.7.4.22" evidence="11"/>
<comment type="activity regulation">
    <text evidence="11">Inhibited by UTP.</text>
</comment>
<dbReference type="FunFam" id="3.40.1160.10:FF:000001">
    <property type="entry name" value="Uridylate kinase"/>
    <property type="match status" value="1"/>
</dbReference>
<dbReference type="GO" id="GO:0044210">
    <property type="term" value="P:'de novo' CTP biosynthetic process"/>
    <property type="evidence" value="ECO:0007669"/>
    <property type="project" value="UniProtKB-UniRule"/>
</dbReference>
<keyword evidence="9 11" id="KW-0665">Pyrimidine biosynthesis</keyword>
<dbReference type="SUPFAM" id="SSF53633">
    <property type="entry name" value="Carbamate kinase-like"/>
    <property type="match status" value="1"/>
</dbReference>
<sequence>MSMASQSPQWKRVVVKLSGEALQGGQTHGLDGATVDRIAADLVSAAELGAEIAVVVGGGNFFRGIQGADKGIERARADSIGMLATVMNALAMEHAVEKLGRHARALSAVAMPSLCQPYSRNAALHHLAKGRIVMLAGGTGNPFFTTDTGAALRGAELSCDAIMKATQVDGIYSADPKKDPSATRYDRLTHDEAISKNLAVMDTAAFALARENRIPIIVFSIAEPGAIRAALEGKGRATYVLPE</sequence>
<evidence type="ECO:0000313" key="13">
    <source>
        <dbReference type="EMBL" id="MTV30925.1"/>
    </source>
</evidence>
<feature type="binding site" evidence="11">
    <location>
        <position position="63"/>
    </location>
    <ligand>
        <name>ATP</name>
        <dbReference type="ChEBI" id="CHEBI:30616"/>
    </ligand>
</feature>
<reference evidence="13 14" key="1">
    <citation type="submission" date="2019-11" db="EMBL/GenBank/DDBJ databases">
        <title>Whole-genome sequence of a Rhodoblastus acidophilus DSM 142.</title>
        <authorList>
            <person name="Kyndt J.A."/>
            <person name="Meyer T.E."/>
        </authorList>
    </citation>
    <scope>NUCLEOTIDE SEQUENCE [LARGE SCALE GENOMIC DNA]</scope>
    <source>
        <strain evidence="13 14">DSM 142</strain>
    </source>
</reference>
<evidence type="ECO:0000313" key="14">
    <source>
        <dbReference type="Proteomes" id="UP000439113"/>
    </source>
</evidence>
<dbReference type="HAMAP" id="MF_01220_B">
    <property type="entry name" value="PyrH_B"/>
    <property type="match status" value="1"/>
</dbReference>
<evidence type="ECO:0000256" key="3">
    <source>
        <dbReference type="ARBA" id="ARBA00007614"/>
    </source>
</evidence>
<dbReference type="PIRSF" id="PIRSF005650">
    <property type="entry name" value="Uridylate_kin"/>
    <property type="match status" value="1"/>
</dbReference>
<dbReference type="InterPro" id="IPR015963">
    <property type="entry name" value="Uridylate_kinase_bac"/>
</dbReference>
<dbReference type="AlphaFoldDB" id="A0A6N8DN03"/>
<dbReference type="PANTHER" id="PTHR42833:SF4">
    <property type="entry name" value="URIDYLATE KINASE PUMPKIN, CHLOROPLASTIC"/>
    <property type="match status" value="1"/>
</dbReference>
<evidence type="ECO:0000256" key="7">
    <source>
        <dbReference type="ARBA" id="ARBA00022777"/>
    </source>
</evidence>
<proteinExistence type="inferred from homology"/>
<evidence type="ECO:0000256" key="8">
    <source>
        <dbReference type="ARBA" id="ARBA00022840"/>
    </source>
</evidence>
<evidence type="ECO:0000256" key="10">
    <source>
        <dbReference type="ARBA" id="ARBA00047767"/>
    </source>
</evidence>
<keyword evidence="8 11" id="KW-0067">ATP-binding</keyword>
<organism evidence="13 14">
    <name type="scientific">Rhodoblastus acidophilus</name>
    <name type="common">Rhodopseudomonas acidophila</name>
    <dbReference type="NCBI Taxonomy" id="1074"/>
    <lineage>
        <taxon>Bacteria</taxon>
        <taxon>Pseudomonadati</taxon>
        <taxon>Pseudomonadota</taxon>
        <taxon>Alphaproteobacteria</taxon>
        <taxon>Hyphomicrobiales</taxon>
        <taxon>Rhodoblastaceae</taxon>
        <taxon>Rhodoblastus</taxon>
    </lineage>
</organism>
<comment type="similarity">
    <text evidence="3 11">Belongs to the UMP kinase family.</text>
</comment>
<comment type="subunit">
    <text evidence="11">Homohexamer.</text>
</comment>
<evidence type="ECO:0000256" key="2">
    <source>
        <dbReference type="ARBA" id="ARBA00004791"/>
    </source>
</evidence>
<feature type="binding site" evidence="11">
    <location>
        <position position="167"/>
    </location>
    <ligand>
        <name>ATP</name>
        <dbReference type="ChEBI" id="CHEBI:30616"/>
    </ligand>
</feature>
<dbReference type="GO" id="GO:0005829">
    <property type="term" value="C:cytosol"/>
    <property type="evidence" value="ECO:0007669"/>
    <property type="project" value="TreeGrafter"/>
</dbReference>
<dbReference type="Pfam" id="PF00696">
    <property type="entry name" value="AA_kinase"/>
    <property type="match status" value="1"/>
</dbReference>
<comment type="caution">
    <text evidence="13">The sequence shown here is derived from an EMBL/GenBank/DDBJ whole genome shotgun (WGS) entry which is preliminary data.</text>
</comment>
<dbReference type="Gene3D" id="3.40.1160.10">
    <property type="entry name" value="Acetylglutamate kinase-like"/>
    <property type="match status" value="1"/>
</dbReference>
<evidence type="ECO:0000256" key="5">
    <source>
        <dbReference type="ARBA" id="ARBA00022679"/>
    </source>
</evidence>
<dbReference type="Proteomes" id="UP000439113">
    <property type="component" value="Unassembled WGS sequence"/>
</dbReference>
<dbReference type="PANTHER" id="PTHR42833">
    <property type="entry name" value="URIDYLATE KINASE"/>
    <property type="match status" value="1"/>
</dbReference>
<dbReference type="UniPathway" id="UPA00159">
    <property type="reaction ID" value="UER00275"/>
</dbReference>
<evidence type="ECO:0000256" key="9">
    <source>
        <dbReference type="ARBA" id="ARBA00022975"/>
    </source>
</evidence>
<evidence type="ECO:0000256" key="6">
    <source>
        <dbReference type="ARBA" id="ARBA00022741"/>
    </source>
</evidence>
<feature type="binding site" evidence="11">
    <location>
        <position position="59"/>
    </location>
    <ligand>
        <name>ATP</name>
        <dbReference type="ChEBI" id="CHEBI:30616"/>
    </ligand>
</feature>
<dbReference type="InterPro" id="IPR036393">
    <property type="entry name" value="AceGlu_kinase-like_sf"/>
</dbReference>
<keyword evidence="6 11" id="KW-0547">Nucleotide-binding</keyword>
<evidence type="ECO:0000259" key="12">
    <source>
        <dbReference type="Pfam" id="PF00696"/>
    </source>
</evidence>
<feature type="domain" description="Aspartate/glutamate/uridylate kinase" evidence="12">
    <location>
        <begin position="11"/>
        <end position="220"/>
    </location>
</feature>